<evidence type="ECO:0000313" key="2">
    <source>
        <dbReference type="EMBL" id="GID60688.1"/>
    </source>
</evidence>
<protein>
    <submittedName>
        <fullName evidence="2">Uncharacterized protein</fullName>
    </submittedName>
</protein>
<reference evidence="2 3" key="1">
    <citation type="submission" date="2021-01" db="EMBL/GenBank/DDBJ databases">
        <title>Whole genome shotgun sequence of Actinoplanes couchii NBRC 106145.</title>
        <authorList>
            <person name="Komaki H."/>
            <person name="Tamura T."/>
        </authorList>
    </citation>
    <scope>NUCLEOTIDE SEQUENCE [LARGE SCALE GENOMIC DNA]</scope>
    <source>
        <strain evidence="2 3">NBRC 106145</strain>
    </source>
</reference>
<dbReference type="EMBL" id="BOMG01000111">
    <property type="protein sequence ID" value="GID60688.1"/>
    <property type="molecule type" value="Genomic_DNA"/>
</dbReference>
<evidence type="ECO:0000313" key="3">
    <source>
        <dbReference type="Proteomes" id="UP000612282"/>
    </source>
</evidence>
<feature type="region of interest" description="Disordered" evidence="1">
    <location>
        <begin position="39"/>
        <end position="63"/>
    </location>
</feature>
<accession>A0ABQ3XQA2</accession>
<name>A0ABQ3XQA2_9ACTN</name>
<dbReference type="Proteomes" id="UP000612282">
    <property type="component" value="Unassembled WGS sequence"/>
</dbReference>
<comment type="caution">
    <text evidence="2">The sequence shown here is derived from an EMBL/GenBank/DDBJ whole genome shotgun (WGS) entry which is preliminary data.</text>
</comment>
<sequence>MTAQTVFQAQKITPNATATTDATTMSIVRQRYGLVVMKRLPAGTGRRRTPWPPGDGARDTTRLEKTELPALALPRSGARVCGFTRTLSAVRSPVGLHLLR</sequence>
<evidence type="ECO:0000256" key="1">
    <source>
        <dbReference type="SAM" id="MobiDB-lite"/>
    </source>
</evidence>
<keyword evidence="3" id="KW-1185">Reference proteome</keyword>
<organism evidence="2 3">
    <name type="scientific">Actinoplanes couchii</name>
    <dbReference type="NCBI Taxonomy" id="403638"/>
    <lineage>
        <taxon>Bacteria</taxon>
        <taxon>Bacillati</taxon>
        <taxon>Actinomycetota</taxon>
        <taxon>Actinomycetes</taxon>
        <taxon>Micromonosporales</taxon>
        <taxon>Micromonosporaceae</taxon>
        <taxon>Actinoplanes</taxon>
    </lineage>
</organism>
<gene>
    <name evidence="2" type="ORF">Aco03nite_090920</name>
</gene>
<proteinExistence type="predicted"/>